<evidence type="ECO:0000313" key="1">
    <source>
        <dbReference type="EMBL" id="OCX17598.1"/>
    </source>
</evidence>
<dbReference type="OrthoDB" id="8104462at2"/>
<reference evidence="1 2" key="1">
    <citation type="submission" date="2016-08" db="EMBL/GenBank/DDBJ databases">
        <title>Whole genome sequence of Mesorhizobium sp. strain UASWS1009 isolated from industrial sewage.</title>
        <authorList>
            <person name="Crovadore J."/>
            <person name="Calmin G."/>
            <person name="Chablais R."/>
            <person name="Cochard B."/>
            <person name="Lefort F."/>
        </authorList>
    </citation>
    <scope>NUCLEOTIDE SEQUENCE [LARGE SCALE GENOMIC DNA]</scope>
    <source>
        <strain evidence="1 2">UASWS1009</strain>
    </source>
</reference>
<comment type="caution">
    <text evidence="1">The sequence shown here is derived from an EMBL/GenBank/DDBJ whole genome shotgun (WGS) entry which is preliminary data.</text>
</comment>
<evidence type="ECO:0008006" key="3">
    <source>
        <dbReference type="Google" id="ProtNLM"/>
    </source>
</evidence>
<proteinExistence type="predicted"/>
<gene>
    <name evidence="1" type="ORF">QV13_12635</name>
</gene>
<evidence type="ECO:0000313" key="2">
    <source>
        <dbReference type="Proteomes" id="UP000094412"/>
    </source>
</evidence>
<sequence length="71" mass="7653">MEQTLKQLCAEHGLTGIGVNIFRADTGPYVGVYLHWKHGEDSCSSGIGDTFEAAMGQALTVMAERRTPRAA</sequence>
<dbReference type="STRING" id="1566387.QV13_12635"/>
<keyword evidence="2" id="KW-1185">Reference proteome</keyword>
<dbReference type="Proteomes" id="UP000094412">
    <property type="component" value="Unassembled WGS sequence"/>
</dbReference>
<organism evidence="1 2">
    <name type="scientific">Mesorhizobium hungaricum</name>
    <dbReference type="NCBI Taxonomy" id="1566387"/>
    <lineage>
        <taxon>Bacteria</taxon>
        <taxon>Pseudomonadati</taxon>
        <taxon>Pseudomonadota</taxon>
        <taxon>Alphaproteobacteria</taxon>
        <taxon>Hyphomicrobiales</taxon>
        <taxon>Phyllobacteriaceae</taxon>
        <taxon>Mesorhizobium</taxon>
    </lineage>
</organism>
<dbReference type="EMBL" id="MDEO01000032">
    <property type="protein sequence ID" value="OCX17598.1"/>
    <property type="molecule type" value="Genomic_DNA"/>
</dbReference>
<protein>
    <recommendedName>
        <fullName evidence="3">YcaO domain-containing protein</fullName>
    </recommendedName>
</protein>
<dbReference type="AlphaFoldDB" id="A0A1C2DS42"/>
<accession>A0A1C2DS42</accession>
<name>A0A1C2DS42_9HYPH</name>
<dbReference type="RefSeq" id="WP_065997840.1">
    <property type="nucleotide sequence ID" value="NZ_MDEO01000032.1"/>
</dbReference>